<feature type="binding site" evidence="5">
    <location>
        <position position="61"/>
    </location>
    <ligand>
        <name>substrate</name>
    </ligand>
</feature>
<dbReference type="Proteomes" id="UP000245073">
    <property type="component" value="Unassembled WGS sequence"/>
</dbReference>
<evidence type="ECO:0000256" key="3">
    <source>
        <dbReference type="ARBA" id="ARBA00022723"/>
    </source>
</evidence>
<evidence type="ECO:0000256" key="5">
    <source>
        <dbReference type="PIRSR" id="PIRSR015582-1"/>
    </source>
</evidence>
<feature type="binding site" evidence="6">
    <location>
        <position position="125"/>
    </location>
    <ligand>
        <name>Mg(2+)</name>
        <dbReference type="ChEBI" id="CHEBI:18420"/>
    </ligand>
</feature>
<dbReference type="AlphaFoldDB" id="A0A2T9JGV5"/>
<dbReference type="Pfam" id="PF03328">
    <property type="entry name" value="HpcH_HpaI"/>
    <property type="match status" value="1"/>
</dbReference>
<dbReference type="EMBL" id="QDKQ01000071">
    <property type="protein sequence ID" value="PVM82923.1"/>
    <property type="molecule type" value="Genomic_DNA"/>
</dbReference>
<feature type="binding site" evidence="5">
    <location>
        <position position="125"/>
    </location>
    <ligand>
        <name>substrate</name>
    </ligand>
</feature>
<evidence type="ECO:0000259" key="7">
    <source>
        <dbReference type="Pfam" id="PF03328"/>
    </source>
</evidence>
<comment type="cofactor">
    <cofactor evidence="1">
        <name>Mg(2+)</name>
        <dbReference type="ChEBI" id="CHEBI:18420"/>
    </cofactor>
</comment>
<dbReference type="Gene3D" id="3.20.20.60">
    <property type="entry name" value="Phosphoenolpyruvate-binding domains"/>
    <property type="match status" value="1"/>
</dbReference>
<evidence type="ECO:0000313" key="9">
    <source>
        <dbReference type="Proteomes" id="UP000245073"/>
    </source>
</evidence>
<reference evidence="8 9" key="1">
    <citation type="submission" date="2018-04" db="EMBL/GenBank/DDBJ databases">
        <title>The genome sequence of Caulobacter sp. 744.</title>
        <authorList>
            <person name="Gao J."/>
            <person name="Sun J."/>
        </authorList>
    </citation>
    <scope>NUCLEOTIDE SEQUENCE [LARGE SCALE GENOMIC DNA]</scope>
    <source>
        <strain evidence="8 9">774</strain>
    </source>
</reference>
<dbReference type="SUPFAM" id="SSF51621">
    <property type="entry name" value="Phosphoenolpyruvate/pyruvate domain"/>
    <property type="match status" value="1"/>
</dbReference>
<dbReference type="InterPro" id="IPR005000">
    <property type="entry name" value="Aldolase/citrate-lyase_domain"/>
</dbReference>
<name>A0A2T9JGV5_9CAUL</name>
<dbReference type="GO" id="GO:0016829">
    <property type="term" value="F:lyase activity"/>
    <property type="evidence" value="ECO:0007669"/>
    <property type="project" value="UniProtKB-KW"/>
</dbReference>
<keyword evidence="3 6" id="KW-0479">Metal-binding</keyword>
<dbReference type="InterPro" id="IPR040442">
    <property type="entry name" value="Pyrv_kinase-like_dom_sf"/>
</dbReference>
<dbReference type="InterPro" id="IPR011206">
    <property type="entry name" value="Citrate_lyase_beta/mcl1/mcl2"/>
</dbReference>
<dbReference type="GO" id="GO:0000287">
    <property type="term" value="F:magnesium ion binding"/>
    <property type="evidence" value="ECO:0007669"/>
    <property type="project" value="TreeGrafter"/>
</dbReference>
<gene>
    <name evidence="8" type="ORF">DDF67_21795</name>
</gene>
<evidence type="ECO:0000256" key="4">
    <source>
        <dbReference type="ARBA" id="ARBA00022842"/>
    </source>
</evidence>
<keyword evidence="4 6" id="KW-0460">Magnesium</keyword>
<keyword evidence="8" id="KW-0456">Lyase</keyword>
<evidence type="ECO:0000256" key="6">
    <source>
        <dbReference type="PIRSR" id="PIRSR015582-2"/>
    </source>
</evidence>
<dbReference type="GO" id="GO:0006107">
    <property type="term" value="P:oxaloacetate metabolic process"/>
    <property type="evidence" value="ECO:0007669"/>
    <property type="project" value="TreeGrafter"/>
</dbReference>
<feature type="domain" description="HpcH/HpaI aldolase/citrate lyase" evidence="7">
    <location>
        <begin position="2"/>
        <end position="225"/>
    </location>
</feature>
<dbReference type="OrthoDB" id="9800547at2"/>
<proteinExistence type="inferred from homology"/>
<evidence type="ECO:0000313" key="8">
    <source>
        <dbReference type="EMBL" id="PVM82923.1"/>
    </source>
</evidence>
<dbReference type="InterPro" id="IPR015813">
    <property type="entry name" value="Pyrv/PenolPyrv_kinase-like_dom"/>
</dbReference>
<protein>
    <submittedName>
        <fullName evidence="8">CoA ester lyase</fullName>
    </submittedName>
</protein>
<evidence type="ECO:0000256" key="2">
    <source>
        <dbReference type="ARBA" id="ARBA00005568"/>
    </source>
</evidence>
<dbReference type="PANTHER" id="PTHR32308:SF0">
    <property type="entry name" value="HPCH_HPAI ALDOLASE_CITRATE LYASE DOMAIN-CONTAINING PROTEIN"/>
    <property type="match status" value="1"/>
</dbReference>
<evidence type="ECO:0000256" key="1">
    <source>
        <dbReference type="ARBA" id="ARBA00001946"/>
    </source>
</evidence>
<feature type="binding site" evidence="6">
    <location>
        <position position="152"/>
    </location>
    <ligand>
        <name>Mg(2+)</name>
        <dbReference type="ChEBI" id="CHEBI:18420"/>
    </ligand>
</feature>
<comment type="similarity">
    <text evidence="2">Belongs to the HpcH/HpaI aldolase family.</text>
</comment>
<dbReference type="PIRSF" id="PIRSF015582">
    <property type="entry name" value="Cit_lyase_B"/>
    <property type="match status" value="1"/>
</dbReference>
<accession>A0A2T9JGV5</accession>
<dbReference type="PANTHER" id="PTHR32308">
    <property type="entry name" value="LYASE BETA SUBUNIT, PUTATIVE (AFU_ORTHOLOGUE AFUA_4G13030)-RELATED"/>
    <property type="match status" value="1"/>
</dbReference>
<dbReference type="RefSeq" id="WP_109454890.1">
    <property type="nucleotide sequence ID" value="NZ_QDKQ01000071.1"/>
</dbReference>
<keyword evidence="9" id="KW-1185">Reference proteome</keyword>
<sequence>MRSLLFAPADAPRKMEKALACGADAVILDLEDSVSEAGKASARRLAVEALSAARACKALVRINPLSSPHALADLAAVVEAAPDAIVLPKPDGAEDVSRLGLYLDALEARAGMPIGSIGVLPIATETPASLFSLGSYASVRGRLIGLTWGAEDLPVALGAATNRGTDGGYSDVCRLARSLCLAGAATAGVGAFETVYPAFRDLEGLADYVARGRAEGFVGMMAIHPDQVSVINTAFAPTDQELSWARKVVELFAASPGAGALALDGRMLDRPHFEQARRLLERAGAGPAESGARQALAGQG</sequence>
<organism evidence="8 9">
    <name type="scientific">Caulobacter endophyticus</name>
    <dbReference type="NCBI Taxonomy" id="2172652"/>
    <lineage>
        <taxon>Bacteria</taxon>
        <taxon>Pseudomonadati</taxon>
        <taxon>Pseudomonadota</taxon>
        <taxon>Alphaproteobacteria</taxon>
        <taxon>Caulobacterales</taxon>
        <taxon>Caulobacteraceae</taxon>
        <taxon>Caulobacter</taxon>
    </lineage>
</organism>
<comment type="caution">
    <text evidence="8">The sequence shown here is derived from an EMBL/GenBank/DDBJ whole genome shotgun (WGS) entry which is preliminary data.</text>
</comment>